<comment type="caution">
    <text evidence="2">The sequence shown here is derived from an EMBL/GenBank/DDBJ whole genome shotgun (WGS) entry which is preliminary data.</text>
</comment>
<organism evidence="2 3">
    <name type="scientific">Corchorus olitorius</name>
    <dbReference type="NCBI Taxonomy" id="93759"/>
    <lineage>
        <taxon>Eukaryota</taxon>
        <taxon>Viridiplantae</taxon>
        <taxon>Streptophyta</taxon>
        <taxon>Embryophyta</taxon>
        <taxon>Tracheophyta</taxon>
        <taxon>Spermatophyta</taxon>
        <taxon>Magnoliopsida</taxon>
        <taxon>eudicotyledons</taxon>
        <taxon>Gunneridae</taxon>
        <taxon>Pentapetalae</taxon>
        <taxon>rosids</taxon>
        <taxon>malvids</taxon>
        <taxon>Malvales</taxon>
        <taxon>Malvaceae</taxon>
        <taxon>Grewioideae</taxon>
        <taxon>Apeibeae</taxon>
        <taxon>Corchorus</taxon>
    </lineage>
</organism>
<accession>A0A1R3HV79</accession>
<evidence type="ECO:0000313" key="2">
    <source>
        <dbReference type="EMBL" id="OMO74285.1"/>
    </source>
</evidence>
<evidence type="ECO:0000256" key="1">
    <source>
        <dbReference type="SAM" id="MobiDB-lite"/>
    </source>
</evidence>
<feature type="region of interest" description="Disordered" evidence="1">
    <location>
        <begin position="1"/>
        <end position="55"/>
    </location>
</feature>
<dbReference type="Proteomes" id="UP000187203">
    <property type="component" value="Unassembled WGS sequence"/>
</dbReference>
<gene>
    <name evidence="2" type="ORF">COLO4_26635</name>
</gene>
<feature type="compositionally biased region" description="Low complexity" evidence="1">
    <location>
        <begin position="35"/>
        <end position="55"/>
    </location>
</feature>
<proteinExistence type="predicted"/>
<evidence type="ECO:0000313" key="3">
    <source>
        <dbReference type="Proteomes" id="UP000187203"/>
    </source>
</evidence>
<reference evidence="3" key="1">
    <citation type="submission" date="2013-09" db="EMBL/GenBank/DDBJ databases">
        <title>Corchorus olitorius genome sequencing.</title>
        <authorList>
            <person name="Alam M."/>
            <person name="Haque M.S."/>
            <person name="Islam M.S."/>
            <person name="Emdad E.M."/>
            <person name="Islam M.M."/>
            <person name="Ahmed B."/>
            <person name="Halim A."/>
            <person name="Hossen Q.M.M."/>
            <person name="Hossain M.Z."/>
            <person name="Ahmed R."/>
            <person name="Khan M.M."/>
            <person name="Islam R."/>
            <person name="Rashid M.M."/>
            <person name="Khan S.A."/>
            <person name="Rahman M.S."/>
            <person name="Alam M."/>
            <person name="Yahiya A.S."/>
            <person name="Khan M.S."/>
            <person name="Azam M.S."/>
            <person name="Haque T."/>
            <person name="Lashkar M.Z.H."/>
            <person name="Akhand A.I."/>
            <person name="Morshed G."/>
            <person name="Roy S."/>
            <person name="Uddin K.S."/>
            <person name="Rabeya T."/>
            <person name="Hossain A.S."/>
            <person name="Chowdhury A."/>
            <person name="Snigdha A.R."/>
            <person name="Mortoza M.S."/>
            <person name="Matin S.A."/>
            <person name="Hoque S.M.E."/>
            <person name="Islam M.K."/>
            <person name="Roy D.K."/>
            <person name="Haider R."/>
            <person name="Moosa M.M."/>
            <person name="Elias S.M."/>
            <person name="Hasan A.M."/>
            <person name="Jahan S."/>
            <person name="Shafiuddin M."/>
            <person name="Mahmood N."/>
            <person name="Shommy N.S."/>
        </authorList>
    </citation>
    <scope>NUCLEOTIDE SEQUENCE [LARGE SCALE GENOMIC DNA]</scope>
    <source>
        <strain evidence="3">cv. O-4</strain>
    </source>
</reference>
<keyword evidence="3" id="KW-1185">Reference proteome</keyword>
<dbReference type="EMBL" id="AWUE01019337">
    <property type="protein sequence ID" value="OMO74285.1"/>
    <property type="molecule type" value="Genomic_DNA"/>
</dbReference>
<protein>
    <submittedName>
        <fullName evidence="2">Uncharacterized protein</fullName>
    </submittedName>
</protein>
<name>A0A1R3HV79_9ROSI</name>
<dbReference type="AlphaFoldDB" id="A0A1R3HV79"/>
<sequence length="55" mass="6335">MSLFPTPQPNHLSHYFNPTPNNSNLSGKAAHFSTQQQPQQSQLQFPQQQQPFQQQ</sequence>
<feature type="compositionally biased region" description="Polar residues" evidence="1">
    <location>
        <begin position="16"/>
        <end position="26"/>
    </location>
</feature>